<dbReference type="HOGENOM" id="CLU_2202070_0_0_1"/>
<reference evidence="3" key="2">
    <citation type="submission" date="2012-11" db="EMBL/GenBank/DDBJ databases">
        <authorList>
            <person name="Kuo A."/>
            <person name="Curtis B.A."/>
            <person name="Tanifuji G."/>
            <person name="Burki F."/>
            <person name="Gruber A."/>
            <person name="Irimia M."/>
            <person name="Maruyama S."/>
            <person name="Arias M.C."/>
            <person name="Ball S.G."/>
            <person name="Gile G.H."/>
            <person name="Hirakawa Y."/>
            <person name="Hopkins J.F."/>
            <person name="Rensing S.A."/>
            <person name="Schmutz J."/>
            <person name="Symeonidi A."/>
            <person name="Elias M."/>
            <person name="Eveleigh R.J."/>
            <person name="Herman E.K."/>
            <person name="Klute M.J."/>
            <person name="Nakayama T."/>
            <person name="Obornik M."/>
            <person name="Reyes-Prieto A."/>
            <person name="Armbrust E.V."/>
            <person name="Aves S.J."/>
            <person name="Beiko R.G."/>
            <person name="Coutinho P."/>
            <person name="Dacks J.B."/>
            <person name="Durnford D.G."/>
            <person name="Fast N.M."/>
            <person name="Green B.R."/>
            <person name="Grisdale C."/>
            <person name="Hempe F."/>
            <person name="Henrissat B."/>
            <person name="Hoppner M.P."/>
            <person name="Ishida K.-I."/>
            <person name="Kim E."/>
            <person name="Koreny L."/>
            <person name="Kroth P.G."/>
            <person name="Liu Y."/>
            <person name="Malik S.-B."/>
            <person name="Maier U.G."/>
            <person name="McRose D."/>
            <person name="Mock T."/>
            <person name="Neilson J.A."/>
            <person name="Onodera N.T."/>
            <person name="Poole A.M."/>
            <person name="Pritham E.J."/>
            <person name="Richards T.A."/>
            <person name="Rocap G."/>
            <person name="Roy S.W."/>
            <person name="Sarai C."/>
            <person name="Schaack S."/>
            <person name="Shirato S."/>
            <person name="Slamovits C.H."/>
            <person name="Spencer D.F."/>
            <person name="Suzuki S."/>
            <person name="Worden A.Z."/>
            <person name="Zauner S."/>
            <person name="Barry K."/>
            <person name="Bell C."/>
            <person name="Bharti A.K."/>
            <person name="Crow J.A."/>
            <person name="Grimwood J."/>
            <person name="Kramer R."/>
            <person name="Lindquist E."/>
            <person name="Lucas S."/>
            <person name="Salamov A."/>
            <person name="McFadden G.I."/>
            <person name="Lane C.E."/>
            <person name="Keeling P.J."/>
            <person name="Gray M.W."/>
            <person name="Grigoriev I.V."/>
            <person name="Archibald J.M."/>
        </authorList>
    </citation>
    <scope>NUCLEOTIDE SEQUENCE</scope>
    <source>
        <strain evidence="3">CCMP2712</strain>
    </source>
</reference>
<dbReference type="Proteomes" id="UP000011087">
    <property type="component" value="Unassembled WGS sequence"/>
</dbReference>
<evidence type="ECO:0000313" key="1">
    <source>
        <dbReference type="EMBL" id="EKX41084.1"/>
    </source>
</evidence>
<dbReference type="RefSeq" id="XP_005828064.1">
    <property type="nucleotide sequence ID" value="XM_005828007.1"/>
</dbReference>
<keyword evidence="3" id="KW-1185">Reference proteome</keyword>
<organism evidence="1">
    <name type="scientific">Guillardia theta (strain CCMP2712)</name>
    <name type="common">Cryptophyte</name>
    <dbReference type="NCBI Taxonomy" id="905079"/>
    <lineage>
        <taxon>Eukaryota</taxon>
        <taxon>Cryptophyceae</taxon>
        <taxon>Pyrenomonadales</taxon>
        <taxon>Geminigeraceae</taxon>
        <taxon>Guillardia</taxon>
    </lineage>
</organism>
<gene>
    <name evidence="1" type="ORF">GUITHDRAFT_153915</name>
</gene>
<proteinExistence type="predicted"/>
<dbReference type="EMBL" id="JH993026">
    <property type="protein sequence ID" value="EKX41084.1"/>
    <property type="molecule type" value="Genomic_DNA"/>
</dbReference>
<name>L1IYV5_GUITC</name>
<dbReference type="KEGG" id="gtt:GUITHDRAFT_153915"/>
<dbReference type="PaxDb" id="55529-EKX41084"/>
<reference evidence="1 3" key="1">
    <citation type="journal article" date="2012" name="Nature">
        <title>Algal genomes reveal evolutionary mosaicism and the fate of nucleomorphs.</title>
        <authorList>
            <consortium name="DOE Joint Genome Institute"/>
            <person name="Curtis B.A."/>
            <person name="Tanifuji G."/>
            <person name="Burki F."/>
            <person name="Gruber A."/>
            <person name="Irimia M."/>
            <person name="Maruyama S."/>
            <person name="Arias M.C."/>
            <person name="Ball S.G."/>
            <person name="Gile G.H."/>
            <person name="Hirakawa Y."/>
            <person name="Hopkins J.F."/>
            <person name="Kuo A."/>
            <person name="Rensing S.A."/>
            <person name="Schmutz J."/>
            <person name="Symeonidi A."/>
            <person name="Elias M."/>
            <person name="Eveleigh R.J."/>
            <person name="Herman E.K."/>
            <person name="Klute M.J."/>
            <person name="Nakayama T."/>
            <person name="Obornik M."/>
            <person name="Reyes-Prieto A."/>
            <person name="Armbrust E.V."/>
            <person name="Aves S.J."/>
            <person name="Beiko R.G."/>
            <person name="Coutinho P."/>
            <person name="Dacks J.B."/>
            <person name="Durnford D.G."/>
            <person name="Fast N.M."/>
            <person name="Green B.R."/>
            <person name="Grisdale C.J."/>
            <person name="Hempel F."/>
            <person name="Henrissat B."/>
            <person name="Hoppner M.P."/>
            <person name="Ishida K."/>
            <person name="Kim E."/>
            <person name="Koreny L."/>
            <person name="Kroth P.G."/>
            <person name="Liu Y."/>
            <person name="Malik S.B."/>
            <person name="Maier U.G."/>
            <person name="McRose D."/>
            <person name="Mock T."/>
            <person name="Neilson J.A."/>
            <person name="Onodera N.T."/>
            <person name="Poole A.M."/>
            <person name="Pritham E.J."/>
            <person name="Richards T.A."/>
            <person name="Rocap G."/>
            <person name="Roy S.W."/>
            <person name="Sarai C."/>
            <person name="Schaack S."/>
            <person name="Shirato S."/>
            <person name="Slamovits C.H."/>
            <person name="Spencer D.F."/>
            <person name="Suzuki S."/>
            <person name="Worden A.Z."/>
            <person name="Zauner S."/>
            <person name="Barry K."/>
            <person name="Bell C."/>
            <person name="Bharti A.K."/>
            <person name="Crow J.A."/>
            <person name="Grimwood J."/>
            <person name="Kramer R."/>
            <person name="Lindquist E."/>
            <person name="Lucas S."/>
            <person name="Salamov A."/>
            <person name="McFadden G.I."/>
            <person name="Lane C.E."/>
            <person name="Keeling P.J."/>
            <person name="Gray M.W."/>
            <person name="Grigoriev I.V."/>
            <person name="Archibald J.M."/>
        </authorList>
    </citation>
    <scope>NUCLEOTIDE SEQUENCE</scope>
    <source>
        <strain evidence="1 3">CCMP2712</strain>
    </source>
</reference>
<sequence length="108" mass="12584">MALHNFTRLINVFAPVIHRSIVRTLANSPLFQKIAWDGTQMVKGAATKSAEELKKSALYRTAAYRMMEHTTKLKHTEAYQQIQSSHGFQSFQNFMQNFIQELRRNRIL</sequence>
<dbReference type="GeneID" id="17297738"/>
<accession>L1IYV5</accession>
<dbReference type="EnsemblProtists" id="EKX41084">
    <property type="protein sequence ID" value="EKX41084"/>
    <property type="gene ID" value="GUITHDRAFT_153915"/>
</dbReference>
<protein>
    <submittedName>
        <fullName evidence="1 2">Uncharacterized protein</fullName>
    </submittedName>
</protein>
<dbReference type="AlphaFoldDB" id="L1IYV5"/>
<evidence type="ECO:0000313" key="3">
    <source>
        <dbReference type="Proteomes" id="UP000011087"/>
    </source>
</evidence>
<evidence type="ECO:0000313" key="2">
    <source>
        <dbReference type="EnsemblProtists" id="EKX41084"/>
    </source>
</evidence>
<reference evidence="2" key="3">
    <citation type="submission" date="2016-03" db="UniProtKB">
        <authorList>
            <consortium name="EnsemblProtists"/>
        </authorList>
    </citation>
    <scope>IDENTIFICATION</scope>
</reference>